<proteinExistence type="predicted"/>
<dbReference type="CDD" id="cd06661">
    <property type="entry name" value="GGCT_like"/>
    <property type="match status" value="1"/>
</dbReference>
<dbReference type="Gene3D" id="3.10.490.10">
    <property type="entry name" value="Gamma-glutamyl cyclotransferase-like"/>
    <property type="match status" value="1"/>
</dbReference>
<name>A0A6C0E796_9ZZZZ</name>
<dbReference type="SUPFAM" id="SSF110857">
    <property type="entry name" value="Gamma-glutamyl cyclotransferase-like"/>
    <property type="match status" value="1"/>
</dbReference>
<accession>A0A6C0E796</accession>
<dbReference type="Pfam" id="PF13772">
    <property type="entry name" value="AIG2_2"/>
    <property type="match status" value="1"/>
</dbReference>
<dbReference type="EMBL" id="MN739745">
    <property type="protein sequence ID" value="QHT24501.1"/>
    <property type="molecule type" value="Genomic_DNA"/>
</dbReference>
<dbReference type="AlphaFoldDB" id="A0A6C0E796"/>
<reference evidence="1" key="1">
    <citation type="journal article" date="2020" name="Nature">
        <title>Giant virus diversity and host interactions through global metagenomics.</title>
        <authorList>
            <person name="Schulz F."/>
            <person name="Roux S."/>
            <person name="Paez-Espino D."/>
            <person name="Jungbluth S."/>
            <person name="Walsh D.A."/>
            <person name="Denef V.J."/>
            <person name="McMahon K.D."/>
            <person name="Konstantinidis K.T."/>
            <person name="Eloe-Fadrosh E.A."/>
            <person name="Kyrpides N.C."/>
            <person name="Woyke T."/>
        </authorList>
    </citation>
    <scope>NUCLEOTIDE SEQUENCE</scope>
    <source>
        <strain evidence="1">GVMAG-M-3300023179-150</strain>
    </source>
</reference>
<dbReference type="InterPro" id="IPR036568">
    <property type="entry name" value="GGCT-like_sf"/>
</dbReference>
<evidence type="ECO:0000313" key="1">
    <source>
        <dbReference type="EMBL" id="QHT24501.1"/>
    </source>
</evidence>
<evidence type="ECO:0008006" key="2">
    <source>
        <dbReference type="Google" id="ProtNLM"/>
    </source>
</evidence>
<sequence>MPFLFSYGSNNKDQLEERLNIKITKIEPAYYENHALAFGSWSKNWNGAVGTLMPLKNEKVYGYLTHLENSDLDRLDKFEAVHLGKYQRTKIRVTVKETGKFRMAIAYILTPKHKIWKGVPSKTYIDAISKTQSYYWAPLKIEIQIRNVETGQINFYYKE</sequence>
<protein>
    <recommendedName>
        <fullName evidence="2">Gamma-glutamylcyclotransferase AIG2-like domain-containing protein</fullName>
    </recommendedName>
</protein>
<organism evidence="1">
    <name type="scientific">viral metagenome</name>
    <dbReference type="NCBI Taxonomy" id="1070528"/>
    <lineage>
        <taxon>unclassified sequences</taxon>
        <taxon>metagenomes</taxon>
        <taxon>organismal metagenomes</taxon>
    </lineage>
</organism>
<dbReference type="InterPro" id="IPR013024">
    <property type="entry name" value="GGCT-like"/>
</dbReference>